<proteinExistence type="predicted"/>
<evidence type="ECO:0000313" key="1">
    <source>
        <dbReference type="EMBL" id="DAE22637.1"/>
    </source>
</evidence>
<reference evidence="1" key="1">
    <citation type="journal article" date="2021" name="Proc. Natl. Acad. Sci. U.S.A.">
        <title>A Catalog of Tens of Thousands of Viruses from Human Metagenomes Reveals Hidden Associations with Chronic Diseases.</title>
        <authorList>
            <person name="Tisza M.J."/>
            <person name="Buck C.B."/>
        </authorList>
    </citation>
    <scope>NUCLEOTIDE SEQUENCE</scope>
    <source>
        <strain evidence="1">Ct5co22</strain>
    </source>
</reference>
<dbReference type="EMBL" id="BK015735">
    <property type="protein sequence ID" value="DAE22637.1"/>
    <property type="molecule type" value="Genomic_DNA"/>
</dbReference>
<protein>
    <submittedName>
        <fullName evidence="1">Uncharacterized protein</fullName>
    </submittedName>
</protein>
<accession>A0A8S5QVA9</accession>
<name>A0A8S5QVA9_9CAUD</name>
<organism evidence="1">
    <name type="scientific">Siphoviridae sp. ct5co22</name>
    <dbReference type="NCBI Taxonomy" id="2826294"/>
    <lineage>
        <taxon>Viruses</taxon>
        <taxon>Duplodnaviria</taxon>
        <taxon>Heunggongvirae</taxon>
        <taxon>Uroviricota</taxon>
        <taxon>Caudoviricetes</taxon>
    </lineage>
</organism>
<sequence length="131" mass="14678">MSGISIDGVEYDRVHIVSLKRSFSVLDGPNTGRVQTGEMRRDIIGTYYNYTLKIEPDQSNASIAQYDALYEIISSPAESHTIKVPYGQGWKQFKAYVTSGADNLMLKTDDHSKWDGLEINFIAMSPERVPA</sequence>